<proteinExistence type="predicted"/>
<dbReference type="PROSITE" id="PS51257">
    <property type="entry name" value="PROKAR_LIPOPROTEIN"/>
    <property type="match status" value="1"/>
</dbReference>
<comment type="caution">
    <text evidence="2">The sequence shown here is derived from an EMBL/GenBank/DDBJ whole genome shotgun (WGS) entry which is preliminary data.</text>
</comment>
<evidence type="ECO:0000259" key="1">
    <source>
        <dbReference type="Pfam" id="PF08885"/>
    </source>
</evidence>
<keyword evidence="3" id="KW-1185">Reference proteome</keyword>
<dbReference type="Gene3D" id="3.40.50.1110">
    <property type="entry name" value="SGNH hydrolase"/>
    <property type="match status" value="1"/>
</dbReference>
<name>A0ABS5JSI5_9BACT</name>
<evidence type="ECO:0000313" key="3">
    <source>
        <dbReference type="Proteomes" id="UP000708576"/>
    </source>
</evidence>
<dbReference type="InterPro" id="IPR036514">
    <property type="entry name" value="SGNH_hydro_sf"/>
</dbReference>
<dbReference type="RefSeq" id="WP_212214668.1">
    <property type="nucleotide sequence ID" value="NZ_JAGUCO010000003.1"/>
</dbReference>
<dbReference type="Pfam" id="PF08885">
    <property type="entry name" value="GSCFA"/>
    <property type="match status" value="1"/>
</dbReference>
<dbReference type="InterPro" id="IPR014982">
    <property type="entry name" value="GSCFA"/>
</dbReference>
<accession>A0ABS5JSI5</accession>
<sequence>MDTFRTIVEVESQKKTINYNSQLLFMGSCFAGNIGSYFEETGFNAMVNPFGVLYNPFSIAKAIRQLIRNSAYQDTDLIYHNEIWQSFDHHSSFNNTDKASCLSNINETLKTGADFLANTDYLFITFGTSWVYKLKESGEIVSNCHKIPSSHFNRELITKESIIETYQDLFKNLLKLNPSLKIILTISPVRHWKDGAHGNQISKAILLLAVDELCTQFEQVDYFPAYEILLDDLRDYRFFDTDMLHPSAEAVKYIRAQFILSWLDELAQEFITQMESIKRNINHRPFNKHSDQHQKFIRKSISKLEQIQKRFNKVSLSTFQDQFNKQLL</sequence>
<protein>
    <submittedName>
        <fullName evidence="2">GSCFA domain-containing protein</fullName>
    </submittedName>
</protein>
<evidence type="ECO:0000313" key="2">
    <source>
        <dbReference type="EMBL" id="MBS2097797.1"/>
    </source>
</evidence>
<organism evidence="2 3">
    <name type="scientific">Carboxylicivirga linearis</name>
    <dbReference type="NCBI Taxonomy" id="1628157"/>
    <lineage>
        <taxon>Bacteria</taxon>
        <taxon>Pseudomonadati</taxon>
        <taxon>Bacteroidota</taxon>
        <taxon>Bacteroidia</taxon>
        <taxon>Marinilabiliales</taxon>
        <taxon>Marinilabiliaceae</taxon>
        <taxon>Carboxylicivirga</taxon>
    </lineage>
</organism>
<dbReference type="SUPFAM" id="SSF52266">
    <property type="entry name" value="SGNH hydrolase"/>
    <property type="match status" value="1"/>
</dbReference>
<gene>
    <name evidence="2" type="ORF">KEM10_05860</name>
</gene>
<feature type="domain" description="GSCFA" evidence="1">
    <location>
        <begin position="23"/>
        <end position="258"/>
    </location>
</feature>
<reference evidence="2 3" key="1">
    <citation type="journal article" date="2015" name="Int. J. Syst. Evol. Microbiol.">
        <title>Carboxylicivirga linearis sp. nov., isolated from a sea cucumber culture pond.</title>
        <authorList>
            <person name="Wang F.Q."/>
            <person name="Zhou Y.X."/>
            <person name="Lin X.Z."/>
            <person name="Chen G.J."/>
            <person name="Du Z.J."/>
        </authorList>
    </citation>
    <scope>NUCLEOTIDE SEQUENCE [LARGE SCALE GENOMIC DNA]</scope>
    <source>
        <strain evidence="2 3">FB218</strain>
    </source>
</reference>
<dbReference type="EMBL" id="JAGUCO010000003">
    <property type="protein sequence ID" value="MBS2097797.1"/>
    <property type="molecule type" value="Genomic_DNA"/>
</dbReference>
<dbReference type="Proteomes" id="UP000708576">
    <property type="component" value="Unassembled WGS sequence"/>
</dbReference>